<name>A0ABU6IMZ9_9FLAO</name>
<gene>
    <name evidence="2" type="ORF">VOP03_03950</name>
</gene>
<accession>A0ABU6IMZ9</accession>
<sequence length="71" mass="8452">MKKKIEYWLYKLTIYLLVVFILGDILILLNYLFTVAGVMERKYEDLNHTALWAGAITFVLIIVEYILRKLK</sequence>
<proteinExistence type="predicted"/>
<reference evidence="2 3" key="1">
    <citation type="submission" date="2024-01" db="EMBL/GenBank/DDBJ databases">
        <title>The strains designed SYSU M86414 and SYSU M84420 isolated from the marine sediment in San Sha City (Hainan Province, China).</title>
        <authorList>
            <person name="Guo D."/>
        </authorList>
    </citation>
    <scope>NUCLEOTIDE SEQUENCE [LARGE SCALE GENOMIC DNA]</scope>
    <source>
        <strain evidence="2 3">SYSU M84420</strain>
    </source>
</reference>
<evidence type="ECO:0000256" key="1">
    <source>
        <dbReference type="SAM" id="Phobius"/>
    </source>
</evidence>
<keyword evidence="1" id="KW-0472">Membrane</keyword>
<keyword evidence="3" id="KW-1185">Reference proteome</keyword>
<feature type="transmembrane region" description="Helical" evidence="1">
    <location>
        <begin position="12"/>
        <end position="38"/>
    </location>
</feature>
<dbReference type="Proteomes" id="UP001355298">
    <property type="component" value="Unassembled WGS sequence"/>
</dbReference>
<keyword evidence="1" id="KW-1133">Transmembrane helix</keyword>
<evidence type="ECO:0000313" key="3">
    <source>
        <dbReference type="Proteomes" id="UP001355298"/>
    </source>
</evidence>
<protein>
    <submittedName>
        <fullName evidence="2">Uncharacterized protein</fullName>
    </submittedName>
</protein>
<organism evidence="2 3">
    <name type="scientific">Flagellimonas halotolerans</name>
    <dbReference type="NCBI Taxonomy" id="3112164"/>
    <lineage>
        <taxon>Bacteria</taxon>
        <taxon>Pseudomonadati</taxon>
        <taxon>Bacteroidota</taxon>
        <taxon>Flavobacteriia</taxon>
        <taxon>Flavobacteriales</taxon>
        <taxon>Flavobacteriaceae</taxon>
        <taxon>Flagellimonas</taxon>
    </lineage>
</organism>
<comment type="caution">
    <text evidence="2">The sequence shown here is derived from an EMBL/GenBank/DDBJ whole genome shotgun (WGS) entry which is preliminary data.</text>
</comment>
<feature type="transmembrane region" description="Helical" evidence="1">
    <location>
        <begin position="50"/>
        <end position="67"/>
    </location>
</feature>
<dbReference type="RefSeq" id="WP_326277272.1">
    <property type="nucleotide sequence ID" value="NZ_JAYKYV010000002.1"/>
</dbReference>
<evidence type="ECO:0000313" key="2">
    <source>
        <dbReference type="EMBL" id="MEC4264490.1"/>
    </source>
</evidence>
<keyword evidence="1" id="KW-0812">Transmembrane</keyword>
<dbReference type="EMBL" id="JAYMGW010000002">
    <property type="protein sequence ID" value="MEC4264490.1"/>
    <property type="molecule type" value="Genomic_DNA"/>
</dbReference>